<feature type="domain" description="Prephenate/arogenate dehydrogenase" evidence="4">
    <location>
        <begin position="1"/>
        <end position="283"/>
    </location>
</feature>
<dbReference type="InterPro" id="IPR036291">
    <property type="entry name" value="NAD(P)-bd_dom_sf"/>
</dbReference>
<gene>
    <name evidence="5" type="ORF">IAB73_09095</name>
</gene>
<dbReference type="InterPro" id="IPR008927">
    <property type="entry name" value="6-PGluconate_DH-like_C_sf"/>
</dbReference>
<dbReference type="PANTHER" id="PTHR21363">
    <property type="entry name" value="PREPHENATE DEHYDROGENASE"/>
    <property type="match status" value="1"/>
</dbReference>
<comment type="pathway">
    <text evidence="3">Amino-acid biosynthesis.</text>
</comment>
<evidence type="ECO:0000313" key="6">
    <source>
        <dbReference type="Proteomes" id="UP000886887"/>
    </source>
</evidence>
<dbReference type="InterPro" id="IPR046826">
    <property type="entry name" value="PDH_N"/>
</dbReference>
<dbReference type="PROSITE" id="PS51176">
    <property type="entry name" value="PDH_ADH"/>
    <property type="match status" value="1"/>
</dbReference>
<dbReference type="GO" id="GO:0008977">
    <property type="term" value="F:prephenate dehydrogenase (NAD+) activity"/>
    <property type="evidence" value="ECO:0007669"/>
    <property type="project" value="InterPro"/>
</dbReference>
<dbReference type="InterPro" id="IPR046825">
    <property type="entry name" value="PDH_C"/>
</dbReference>
<protein>
    <submittedName>
        <fullName evidence="5">Prephenate dehydrogenase/arogenate dehydrogenase family protein</fullName>
    </submittedName>
</protein>
<dbReference type="PANTHER" id="PTHR21363:SF0">
    <property type="entry name" value="PREPHENATE DEHYDROGENASE [NADP(+)]"/>
    <property type="match status" value="1"/>
</dbReference>
<dbReference type="EMBL" id="DVFJ01000033">
    <property type="protein sequence ID" value="HIQ72347.1"/>
    <property type="molecule type" value="Genomic_DNA"/>
</dbReference>
<name>A0A9D0ZAS4_9FIRM</name>
<dbReference type="SUPFAM" id="SSF48179">
    <property type="entry name" value="6-phosphogluconate dehydrogenase C-terminal domain-like"/>
    <property type="match status" value="1"/>
</dbReference>
<comment type="caution">
    <text evidence="5">The sequence shown here is derived from an EMBL/GenBank/DDBJ whole genome shotgun (WGS) entry which is preliminary data.</text>
</comment>
<dbReference type="AlphaFoldDB" id="A0A9D0ZAS4"/>
<proteinExistence type="inferred from homology"/>
<dbReference type="Pfam" id="PF20463">
    <property type="entry name" value="PDH_C"/>
    <property type="match status" value="1"/>
</dbReference>
<reference evidence="5" key="1">
    <citation type="submission" date="2020-10" db="EMBL/GenBank/DDBJ databases">
        <authorList>
            <person name="Gilroy R."/>
        </authorList>
    </citation>
    <scope>NUCLEOTIDE SEQUENCE</scope>
    <source>
        <strain evidence="5">ChiSxjej2B14-6234</strain>
    </source>
</reference>
<reference evidence="5" key="2">
    <citation type="journal article" date="2021" name="PeerJ">
        <title>Extensive microbial diversity within the chicken gut microbiome revealed by metagenomics and culture.</title>
        <authorList>
            <person name="Gilroy R."/>
            <person name="Ravi A."/>
            <person name="Getino M."/>
            <person name="Pursley I."/>
            <person name="Horton D.L."/>
            <person name="Alikhan N.F."/>
            <person name="Baker D."/>
            <person name="Gharbi K."/>
            <person name="Hall N."/>
            <person name="Watson M."/>
            <person name="Adriaenssens E.M."/>
            <person name="Foster-Nyarko E."/>
            <person name="Jarju S."/>
            <person name="Secka A."/>
            <person name="Antonio M."/>
            <person name="Oren A."/>
            <person name="Chaudhuri R.R."/>
            <person name="La Ragione R."/>
            <person name="Hildebrand F."/>
            <person name="Pallen M.J."/>
        </authorList>
    </citation>
    <scope>NUCLEOTIDE SEQUENCE</scope>
    <source>
        <strain evidence="5">ChiSxjej2B14-6234</strain>
    </source>
</reference>
<dbReference type="Gene3D" id="3.40.50.720">
    <property type="entry name" value="NAD(P)-binding Rossmann-like Domain"/>
    <property type="match status" value="1"/>
</dbReference>
<evidence type="ECO:0000256" key="1">
    <source>
        <dbReference type="ARBA" id="ARBA00007964"/>
    </source>
</evidence>
<dbReference type="GO" id="GO:0004665">
    <property type="term" value="F:prephenate dehydrogenase (NADP+) activity"/>
    <property type="evidence" value="ECO:0007669"/>
    <property type="project" value="InterPro"/>
</dbReference>
<dbReference type="GO" id="GO:0006571">
    <property type="term" value="P:tyrosine biosynthetic process"/>
    <property type="evidence" value="ECO:0007669"/>
    <property type="project" value="InterPro"/>
</dbReference>
<dbReference type="InterPro" id="IPR050812">
    <property type="entry name" value="Preph/Arog_dehydrog"/>
</dbReference>
<keyword evidence="2" id="KW-0560">Oxidoreductase</keyword>
<evidence type="ECO:0000259" key="4">
    <source>
        <dbReference type="PROSITE" id="PS51176"/>
    </source>
</evidence>
<dbReference type="GO" id="GO:0070403">
    <property type="term" value="F:NAD+ binding"/>
    <property type="evidence" value="ECO:0007669"/>
    <property type="project" value="InterPro"/>
</dbReference>
<evidence type="ECO:0000313" key="5">
    <source>
        <dbReference type="EMBL" id="HIQ72347.1"/>
    </source>
</evidence>
<dbReference type="InterPro" id="IPR003099">
    <property type="entry name" value="Prephen_DH"/>
</dbReference>
<dbReference type="SUPFAM" id="SSF51735">
    <property type="entry name" value="NAD(P)-binding Rossmann-fold domains"/>
    <property type="match status" value="1"/>
</dbReference>
<dbReference type="Proteomes" id="UP000886887">
    <property type="component" value="Unassembled WGS sequence"/>
</dbReference>
<sequence>MILFVGLGLIGGSMAKALRGFEGMRALCVDRDPHTREAALCEGVVEAAYADAAQAPVERADVIVLCLHPQGCVDFLRAHGARVRPGALVTDVCGVKRPVFEAARACLTPGAHFVGGHPMAGKEHGGYDNATGSLFVGAHYILVQEGGEDAQAVARVERMARAMGCADVIRTDPLTHDLRVAYTSQMMHVLAVAICEQDALEDSYGFEGGSFRGTTRVAALDPDLWTELFWPNRDALAQVTEELIGKLQDYAALLRGGEREALRARLAAASSRKEAYNRANRTR</sequence>
<dbReference type="Pfam" id="PF02153">
    <property type="entry name" value="PDH_N"/>
    <property type="match status" value="1"/>
</dbReference>
<organism evidence="5 6">
    <name type="scientific">Candidatus Onthenecus intestinigallinarum</name>
    <dbReference type="NCBI Taxonomy" id="2840875"/>
    <lineage>
        <taxon>Bacteria</taxon>
        <taxon>Bacillati</taxon>
        <taxon>Bacillota</taxon>
        <taxon>Clostridia</taxon>
        <taxon>Eubacteriales</taxon>
        <taxon>Candidatus Onthenecus</taxon>
    </lineage>
</organism>
<evidence type="ECO:0000256" key="2">
    <source>
        <dbReference type="ARBA" id="ARBA00023002"/>
    </source>
</evidence>
<evidence type="ECO:0000256" key="3">
    <source>
        <dbReference type="ARBA" id="ARBA00029440"/>
    </source>
</evidence>
<accession>A0A9D0ZAS4</accession>
<comment type="similarity">
    <text evidence="1">Belongs to the prephenate/arogenate dehydrogenase family.</text>
</comment>
<dbReference type="Gene3D" id="1.10.3660.10">
    <property type="entry name" value="6-phosphogluconate dehydrogenase C-terminal like domain"/>
    <property type="match status" value="1"/>
</dbReference>